<dbReference type="PRINTS" id="PR00747">
    <property type="entry name" value="GLYHDRLASE47"/>
</dbReference>
<keyword evidence="7" id="KW-0106">Calcium</keyword>
<evidence type="ECO:0000256" key="1">
    <source>
        <dbReference type="ARBA" id="ARBA00001913"/>
    </source>
</evidence>
<keyword evidence="10" id="KW-1133">Transmembrane helix</keyword>
<dbReference type="PANTHER" id="PTHR11742">
    <property type="entry name" value="MANNOSYL-OLIGOSACCHARIDE ALPHA-1,2-MANNOSIDASE-RELATED"/>
    <property type="match status" value="1"/>
</dbReference>
<feature type="transmembrane region" description="Helical" evidence="10">
    <location>
        <begin position="12"/>
        <end position="30"/>
    </location>
</feature>
<name>A0A9P5LJB2_9HYPO</name>
<evidence type="ECO:0000256" key="10">
    <source>
        <dbReference type="SAM" id="Phobius"/>
    </source>
</evidence>
<dbReference type="GO" id="GO:0005783">
    <property type="term" value="C:endoplasmic reticulum"/>
    <property type="evidence" value="ECO:0007669"/>
    <property type="project" value="TreeGrafter"/>
</dbReference>
<dbReference type="EMBL" id="JAANBB010000021">
    <property type="protein sequence ID" value="KAF7555336.1"/>
    <property type="molecule type" value="Genomic_DNA"/>
</dbReference>
<dbReference type="Gene3D" id="1.50.10.10">
    <property type="match status" value="1"/>
</dbReference>
<keyword evidence="7" id="KW-0479">Metal-binding</keyword>
<dbReference type="InterPro" id="IPR012341">
    <property type="entry name" value="6hp_glycosidase-like_sf"/>
</dbReference>
<dbReference type="InterPro" id="IPR001382">
    <property type="entry name" value="Glyco_hydro_47"/>
</dbReference>
<keyword evidence="9" id="KW-0326">Glycosidase</keyword>
<feature type="active site" evidence="6">
    <location>
        <position position="325"/>
    </location>
</feature>
<protein>
    <recommendedName>
        <fullName evidence="9">alpha-1,2-Mannosidase</fullName>
        <ecNumber evidence="9">3.2.1.-</ecNumber>
    </recommendedName>
</protein>
<evidence type="ECO:0000256" key="8">
    <source>
        <dbReference type="PIRSR" id="PIRSR601382-3"/>
    </source>
</evidence>
<evidence type="ECO:0000256" key="6">
    <source>
        <dbReference type="PIRSR" id="PIRSR601382-1"/>
    </source>
</evidence>
<feature type="disulfide bond" evidence="8">
    <location>
        <begin position="397"/>
        <end position="426"/>
    </location>
</feature>
<evidence type="ECO:0000256" key="2">
    <source>
        <dbReference type="ARBA" id="ARBA00004922"/>
    </source>
</evidence>
<dbReference type="Pfam" id="PF01532">
    <property type="entry name" value="Glyco_hydro_47"/>
    <property type="match status" value="1"/>
</dbReference>
<keyword evidence="5 8" id="KW-1015">Disulfide bond</keyword>
<evidence type="ECO:0000256" key="5">
    <source>
        <dbReference type="ARBA" id="ARBA00023157"/>
    </source>
</evidence>
<dbReference type="OrthoDB" id="8118055at2759"/>
<dbReference type="GO" id="GO:0016020">
    <property type="term" value="C:membrane"/>
    <property type="evidence" value="ECO:0007669"/>
    <property type="project" value="InterPro"/>
</dbReference>
<keyword evidence="4 9" id="KW-0378">Hydrolase</keyword>
<dbReference type="InterPro" id="IPR036026">
    <property type="entry name" value="Seven-hairpin_glycosidases"/>
</dbReference>
<dbReference type="PANTHER" id="PTHR11742:SF29">
    <property type="entry name" value="ALPHA-1,2-MANNOSIDASE"/>
    <property type="match status" value="1"/>
</dbReference>
<comment type="caution">
    <text evidence="11">The sequence shown here is derived from an EMBL/GenBank/DDBJ whole genome shotgun (WGS) entry which is preliminary data.</text>
</comment>
<organism evidence="11 12">
    <name type="scientific">Cylindrodendrum hubeiense</name>
    <dbReference type="NCBI Taxonomy" id="595255"/>
    <lineage>
        <taxon>Eukaryota</taxon>
        <taxon>Fungi</taxon>
        <taxon>Dikarya</taxon>
        <taxon>Ascomycota</taxon>
        <taxon>Pezizomycotina</taxon>
        <taxon>Sordariomycetes</taxon>
        <taxon>Hypocreomycetidae</taxon>
        <taxon>Hypocreales</taxon>
        <taxon>Nectriaceae</taxon>
        <taxon>Cylindrodendrum</taxon>
    </lineage>
</organism>
<dbReference type="InterPro" id="IPR050749">
    <property type="entry name" value="Glycosyl_Hydrolase_47"/>
</dbReference>
<keyword evidence="10" id="KW-0812">Transmembrane</keyword>
<feature type="active site" description="Proton donor" evidence="6">
    <location>
        <position position="189"/>
    </location>
</feature>
<dbReference type="AlphaFoldDB" id="A0A9P5LJB2"/>
<reference evidence="11" key="1">
    <citation type="submission" date="2020-03" db="EMBL/GenBank/DDBJ databases">
        <title>Draft Genome Sequence of Cylindrodendrum hubeiense.</title>
        <authorList>
            <person name="Buettner E."/>
            <person name="Kellner H."/>
        </authorList>
    </citation>
    <scope>NUCLEOTIDE SEQUENCE</scope>
    <source>
        <strain evidence="11">IHI 201604</strain>
    </source>
</reference>
<evidence type="ECO:0000256" key="4">
    <source>
        <dbReference type="ARBA" id="ARBA00022801"/>
    </source>
</evidence>
<proteinExistence type="inferred from homology"/>
<accession>A0A9P5LJB2</accession>
<feature type="active site" description="Proton donor" evidence="6">
    <location>
        <position position="440"/>
    </location>
</feature>
<dbReference type="EC" id="3.2.1.-" evidence="9"/>
<dbReference type="GO" id="GO:0004571">
    <property type="term" value="F:mannosyl-oligosaccharide 1,2-alpha-mannosidase activity"/>
    <property type="evidence" value="ECO:0007669"/>
    <property type="project" value="InterPro"/>
</dbReference>
<dbReference type="GO" id="GO:0005509">
    <property type="term" value="F:calcium ion binding"/>
    <property type="evidence" value="ECO:0007669"/>
    <property type="project" value="InterPro"/>
</dbReference>
<evidence type="ECO:0000256" key="9">
    <source>
        <dbReference type="RuleBase" id="RU361193"/>
    </source>
</evidence>
<dbReference type="FunFam" id="1.50.10.10:FF:000037">
    <property type="entry name" value="alpha-1,2-Mannosidase"/>
    <property type="match status" value="1"/>
</dbReference>
<evidence type="ECO:0000313" key="11">
    <source>
        <dbReference type="EMBL" id="KAF7555336.1"/>
    </source>
</evidence>
<feature type="binding site" evidence="7">
    <location>
        <position position="581"/>
    </location>
    <ligand>
        <name>Ca(2+)</name>
        <dbReference type="ChEBI" id="CHEBI:29108"/>
    </ligand>
</feature>
<dbReference type="Proteomes" id="UP000722485">
    <property type="component" value="Unassembled WGS sequence"/>
</dbReference>
<comment type="pathway">
    <text evidence="2">Protein modification; protein glycosylation.</text>
</comment>
<dbReference type="GO" id="GO:0036503">
    <property type="term" value="P:ERAD pathway"/>
    <property type="evidence" value="ECO:0007669"/>
    <property type="project" value="UniProtKB-ARBA"/>
</dbReference>
<evidence type="ECO:0000313" key="12">
    <source>
        <dbReference type="Proteomes" id="UP000722485"/>
    </source>
</evidence>
<feature type="active site" evidence="6">
    <location>
        <position position="493"/>
    </location>
</feature>
<keyword evidence="10" id="KW-0472">Membrane</keyword>
<evidence type="ECO:0000256" key="3">
    <source>
        <dbReference type="ARBA" id="ARBA00007658"/>
    </source>
</evidence>
<keyword evidence="12" id="KW-1185">Reference proteome</keyword>
<dbReference type="GO" id="GO:0005975">
    <property type="term" value="P:carbohydrate metabolic process"/>
    <property type="evidence" value="ECO:0007669"/>
    <property type="project" value="InterPro"/>
</dbReference>
<gene>
    <name evidence="11" type="ORF">G7Z17_g2248</name>
</gene>
<evidence type="ECO:0000256" key="7">
    <source>
        <dbReference type="PIRSR" id="PIRSR601382-2"/>
    </source>
</evidence>
<comment type="similarity">
    <text evidence="3 9">Belongs to the glycosyl hydrolase 47 family.</text>
</comment>
<sequence length="591" mass="66690">MASNFRLNRGTLLRSAAVLVCFVFFIRVLWPSVQSESTILEKFMNNHPLKVDYVKSSFDWSKVQLAYPPLATSATTLPTKRAKSFPSIQHTFKAESNPLGTVREARRQAVRLVFAKDWDNYRQYAWKKDALNPISATPKDQFSGWAATLVDSLDSLWIMGMVEQFDEAVAAVVQIDFGQSSSNRVNIFETTIRYLGGLLSAYDLSKRDVLLAKAVELGDMLYAGFNTPNRMPVDFIDFQEAKAGRGLMVEDWVVSASPGSLSMELTHLSQLTGDMKYYDAITAVMQVFHEQQNKTRLPGIWPLWVSMRKPDVSAREGFTMGGGADSAHEYLPKMYALLGGQDPMYEAMTRDFMKAADEHLFFRPMLPGEQDILISGNVNVDEKGNKSFDPESEHLTCFIGGTMALGGQIFGLPEDVKTGTKLARGCAYAYKAFPSGMMPERFNAIPCSPPRAKVCKWDEDIWIEERGKRPEWKSHLPKGFTTAKDARYLLRPEAIESLFVNYRITGDEELQDLAWDMFQAIVKGSAVEFGHAAVTDVTLSVENLPKEDYMESFWFAETLKYFYLIFSPPDIISLDDYVLNTEAHPFKMPVR</sequence>
<comment type="cofactor">
    <cofactor evidence="1 7">
        <name>Ca(2+)</name>
        <dbReference type="ChEBI" id="CHEBI:29108"/>
    </cofactor>
</comment>
<dbReference type="SUPFAM" id="SSF48225">
    <property type="entry name" value="Seven-hairpin glycosidases"/>
    <property type="match status" value="1"/>
</dbReference>